<dbReference type="GO" id="GO:0006644">
    <property type="term" value="P:phospholipid metabolic process"/>
    <property type="evidence" value="ECO:0007669"/>
    <property type="project" value="InterPro"/>
</dbReference>
<protein>
    <recommendedName>
        <fullName evidence="3">Phospholipase A2 family protein</fullName>
    </recommendedName>
</protein>
<dbReference type="Proteomes" id="UP000822688">
    <property type="component" value="Chromosome 7"/>
</dbReference>
<dbReference type="GO" id="GO:0050482">
    <property type="term" value="P:arachidonate secretion"/>
    <property type="evidence" value="ECO:0007669"/>
    <property type="project" value="InterPro"/>
</dbReference>
<keyword evidence="2" id="KW-1185">Reference proteome</keyword>
<dbReference type="Gene3D" id="1.20.90.10">
    <property type="entry name" value="Phospholipase A2 domain"/>
    <property type="match status" value="1"/>
</dbReference>
<dbReference type="OrthoDB" id="655972at2759"/>
<evidence type="ECO:0008006" key="3">
    <source>
        <dbReference type="Google" id="ProtNLM"/>
    </source>
</evidence>
<dbReference type="GO" id="GO:0004623">
    <property type="term" value="F:phospholipase A2 activity"/>
    <property type="evidence" value="ECO:0007669"/>
    <property type="project" value="InterPro"/>
</dbReference>
<dbReference type="PANTHER" id="PTHR37246:SF1">
    <property type="entry name" value="PHOSPHOLIPASE A2 FAMILY PROTEIN"/>
    <property type="match status" value="1"/>
</dbReference>
<comment type="caution">
    <text evidence="1">The sequence shown here is derived from an EMBL/GenBank/DDBJ whole genome shotgun (WGS) entry which is preliminary data.</text>
</comment>
<dbReference type="EMBL" id="CM026428">
    <property type="protein sequence ID" value="KAG0566807.1"/>
    <property type="molecule type" value="Genomic_DNA"/>
</dbReference>
<evidence type="ECO:0000313" key="1">
    <source>
        <dbReference type="EMBL" id="KAG0566807.1"/>
    </source>
</evidence>
<sequence>MSSASDPEFASLSGISIKSSVPVGLRGKHKSASARQAPVTMRVDGLKFLDTSQILKDTSQILNTAQSLVFGKDEGAQQDPAISKEITLPDAEDVDKQVEISRDGGCPVPPFVPYTATVPWHSGTRNLFSRFFPRYGNYCGPNYSSGRESGSLYWDKAPTDWLDYCCYRHDMGYDTLDQAKLHKADKEFLRCLQTIPESAKISTVGVTYRTLYILGLERFLLPYRDILVKKIEEGKRGRETAPEVIVEEVKERNVDMNTSS</sequence>
<dbReference type="AlphaFoldDB" id="A0A8T0H818"/>
<accession>A0A8T0H818</accession>
<reference evidence="1" key="1">
    <citation type="submission" date="2020-06" db="EMBL/GenBank/DDBJ databases">
        <title>WGS assembly of Ceratodon purpureus strain R40.</title>
        <authorList>
            <person name="Carey S.B."/>
            <person name="Jenkins J."/>
            <person name="Shu S."/>
            <person name="Lovell J.T."/>
            <person name="Sreedasyam A."/>
            <person name="Maumus F."/>
            <person name="Tiley G.P."/>
            <person name="Fernandez-Pozo N."/>
            <person name="Barry K."/>
            <person name="Chen C."/>
            <person name="Wang M."/>
            <person name="Lipzen A."/>
            <person name="Daum C."/>
            <person name="Saski C.A."/>
            <person name="Payton A.C."/>
            <person name="Mcbreen J.C."/>
            <person name="Conrad R.E."/>
            <person name="Kollar L.M."/>
            <person name="Olsson S."/>
            <person name="Huttunen S."/>
            <person name="Landis J.B."/>
            <person name="Wickett N.J."/>
            <person name="Johnson M.G."/>
            <person name="Rensing S.A."/>
            <person name="Grimwood J."/>
            <person name="Schmutz J."/>
            <person name="Mcdaniel S.F."/>
        </authorList>
    </citation>
    <scope>NUCLEOTIDE SEQUENCE</scope>
    <source>
        <strain evidence="1">R40</strain>
    </source>
</reference>
<dbReference type="PANTHER" id="PTHR37246">
    <property type="entry name" value="OS07G0658000 PROTEIN"/>
    <property type="match status" value="1"/>
</dbReference>
<organism evidence="1 2">
    <name type="scientific">Ceratodon purpureus</name>
    <name type="common">Fire moss</name>
    <name type="synonym">Dicranum purpureum</name>
    <dbReference type="NCBI Taxonomy" id="3225"/>
    <lineage>
        <taxon>Eukaryota</taxon>
        <taxon>Viridiplantae</taxon>
        <taxon>Streptophyta</taxon>
        <taxon>Embryophyta</taxon>
        <taxon>Bryophyta</taxon>
        <taxon>Bryophytina</taxon>
        <taxon>Bryopsida</taxon>
        <taxon>Dicranidae</taxon>
        <taxon>Pseudoditrichales</taxon>
        <taxon>Ditrichaceae</taxon>
        <taxon>Ceratodon</taxon>
    </lineage>
</organism>
<evidence type="ECO:0000313" key="2">
    <source>
        <dbReference type="Proteomes" id="UP000822688"/>
    </source>
</evidence>
<proteinExistence type="predicted"/>
<gene>
    <name evidence="1" type="ORF">KC19_7G089000</name>
</gene>
<dbReference type="InterPro" id="IPR036444">
    <property type="entry name" value="PLipase_A2_dom_sf"/>
</dbReference>
<name>A0A8T0H818_CERPU</name>
<dbReference type="SUPFAM" id="SSF48619">
    <property type="entry name" value="Phospholipase A2, PLA2"/>
    <property type="match status" value="1"/>
</dbReference>